<evidence type="ECO:0000256" key="3">
    <source>
        <dbReference type="ARBA" id="ARBA00022833"/>
    </source>
</evidence>
<evidence type="ECO:0000313" key="7">
    <source>
        <dbReference type="Proteomes" id="UP001059617"/>
    </source>
</evidence>
<dbReference type="Pfam" id="PF08240">
    <property type="entry name" value="ADH_N"/>
    <property type="match status" value="1"/>
</dbReference>
<evidence type="ECO:0000259" key="5">
    <source>
        <dbReference type="SMART" id="SM00829"/>
    </source>
</evidence>
<dbReference type="SMART" id="SM00829">
    <property type="entry name" value="PKS_ER"/>
    <property type="match status" value="1"/>
</dbReference>
<name>A0ABY5VNJ0_9ACTN</name>
<keyword evidence="3" id="KW-0862">Zinc</keyword>
<evidence type="ECO:0000256" key="4">
    <source>
        <dbReference type="ARBA" id="ARBA00023002"/>
    </source>
</evidence>
<protein>
    <submittedName>
        <fullName evidence="6">Zinc-binding dehydrogenase</fullName>
    </submittedName>
</protein>
<dbReference type="InterPro" id="IPR020843">
    <property type="entry name" value="ER"/>
</dbReference>
<comment type="cofactor">
    <cofactor evidence="1">
        <name>Zn(2+)</name>
        <dbReference type="ChEBI" id="CHEBI:29105"/>
    </cofactor>
</comment>
<dbReference type="Gene3D" id="3.40.50.720">
    <property type="entry name" value="NAD(P)-binding Rossmann-like Domain"/>
    <property type="match status" value="1"/>
</dbReference>
<keyword evidence="7" id="KW-1185">Reference proteome</keyword>
<dbReference type="InterPro" id="IPR011032">
    <property type="entry name" value="GroES-like_sf"/>
</dbReference>
<keyword evidence="4" id="KW-0560">Oxidoreductase</keyword>
<proteinExistence type="predicted"/>
<dbReference type="SUPFAM" id="SSF50129">
    <property type="entry name" value="GroES-like"/>
    <property type="match status" value="1"/>
</dbReference>
<dbReference type="Pfam" id="PF00107">
    <property type="entry name" value="ADH_zinc_N"/>
    <property type="match status" value="1"/>
</dbReference>
<dbReference type="Gene3D" id="3.90.180.10">
    <property type="entry name" value="Medium-chain alcohol dehydrogenases, catalytic domain"/>
    <property type="match status" value="1"/>
</dbReference>
<reference evidence="6" key="2">
    <citation type="submission" date="2022-09" db="EMBL/GenBank/DDBJ databases">
        <title>Biosynthetic gene clusters of Dactylosporangioum fulvum.</title>
        <authorList>
            <person name="Caradec T."/>
        </authorList>
    </citation>
    <scope>NUCLEOTIDE SEQUENCE</scope>
    <source>
        <strain evidence="6">NRRL B-16292</strain>
    </source>
</reference>
<reference evidence="6" key="1">
    <citation type="submission" date="2021-04" db="EMBL/GenBank/DDBJ databases">
        <authorList>
            <person name="Hartkoorn R.C."/>
            <person name="Beaudoing E."/>
            <person name="Hot D."/>
        </authorList>
    </citation>
    <scope>NUCLEOTIDE SEQUENCE</scope>
    <source>
        <strain evidence="6">NRRL B-16292</strain>
    </source>
</reference>
<accession>A0ABY5VNJ0</accession>
<evidence type="ECO:0000256" key="2">
    <source>
        <dbReference type="ARBA" id="ARBA00022723"/>
    </source>
</evidence>
<dbReference type="RefSeq" id="WP_259855844.1">
    <property type="nucleotide sequence ID" value="NZ_CP073720.1"/>
</dbReference>
<dbReference type="SUPFAM" id="SSF51735">
    <property type="entry name" value="NAD(P)-binding Rossmann-fold domains"/>
    <property type="match status" value="1"/>
</dbReference>
<keyword evidence="2" id="KW-0479">Metal-binding</keyword>
<dbReference type="InterPro" id="IPR013149">
    <property type="entry name" value="ADH-like_C"/>
</dbReference>
<dbReference type="InterPro" id="IPR036291">
    <property type="entry name" value="NAD(P)-bd_dom_sf"/>
</dbReference>
<dbReference type="PANTHER" id="PTHR43401">
    <property type="entry name" value="L-THREONINE 3-DEHYDROGENASE"/>
    <property type="match status" value="1"/>
</dbReference>
<evidence type="ECO:0000256" key="1">
    <source>
        <dbReference type="ARBA" id="ARBA00001947"/>
    </source>
</evidence>
<evidence type="ECO:0000313" key="6">
    <source>
        <dbReference type="EMBL" id="UWP78591.1"/>
    </source>
</evidence>
<gene>
    <name evidence="6" type="ORF">Dfulv_25775</name>
</gene>
<dbReference type="InterPro" id="IPR050129">
    <property type="entry name" value="Zn_alcohol_dh"/>
</dbReference>
<sequence length="378" mass="38293">MRALVMRGFGDVAVEEVPDPVPGPGEVVIDVACVQPSVTECMLLAGEPVAMHAVLAARLAEGPTRFGGHEFAGVIRDVGPPGDGHAPPGGGPRPGDRVTAVETAACGRCAACRRDRPDACPRSQVLGFSTPGAFAERVLVPAKTVVTVPDGVSASEAAAVQPLAGAVHGHALADVRPGETVLILGAGVMGLLHTQVARRGGAGLVVVTGRSAAKRDLARLAGADLVLDAADDVEAAVRDATDGIGADVVFETAGGAPDAGLAGTSTLDLAARCVRRGGRIVMVAVLPEHAPAPLGLLRERSAALLHPRSGAGGYAPGSGAFEHALRLVRRGDVDVAGLVTHRLDGIDALPKALEITRDKAAYGALGPAQVDLFDWTRA</sequence>
<dbReference type="Proteomes" id="UP001059617">
    <property type="component" value="Chromosome"/>
</dbReference>
<organism evidence="6 7">
    <name type="scientific">Dactylosporangium fulvum</name>
    <dbReference type="NCBI Taxonomy" id="53359"/>
    <lineage>
        <taxon>Bacteria</taxon>
        <taxon>Bacillati</taxon>
        <taxon>Actinomycetota</taxon>
        <taxon>Actinomycetes</taxon>
        <taxon>Micromonosporales</taxon>
        <taxon>Micromonosporaceae</taxon>
        <taxon>Dactylosporangium</taxon>
    </lineage>
</organism>
<feature type="domain" description="Enoyl reductase (ER)" evidence="5">
    <location>
        <begin position="7"/>
        <end position="355"/>
    </location>
</feature>
<dbReference type="EMBL" id="CP073720">
    <property type="protein sequence ID" value="UWP78591.1"/>
    <property type="molecule type" value="Genomic_DNA"/>
</dbReference>
<dbReference type="PANTHER" id="PTHR43401:SF2">
    <property type="entry name" value="L-THREONINE 3-DEHYDROGENASE"/>
    <property type="match status" value="1"/>
</dbReference>
<dbReference type="InterPro" id="IPR013154">
    <property type="entry name" value="ADH-like_N"/>
</dbReference>